<feature type="chain" id="PRO_5044562152" description="Lectin-like protein BA14k" evidence="7">
    <location>
        <begin position="25"/>
        <end position="164"/>
    </location>
</feature>
<dbReference type="STRING" id="194963.SAMCFNEI73_Ch2283"/>
<evidence type="ECO:0000256" key="4">
    <source>
        <dbReference type="ARBA" id="ARBA00022475"/>
    </source>
</evidence>
<comment type="function">
    <text evidence="6">Has immunoglobulin-binding and hemagglutination properties, and can bind to mannose. Essential for virulence. May be involved in LPS biosynthesis or polysaccharide transport.</text>
</comment>
<keyword evidence="4" id="KW-0472">Membrane</keyword>
<keyword evidence="5" id="KW-0430">Lectin</keyword>
<protein>
    <recommendedName>
        <fullName evidence="3">Lectin-like protein BA14k</fullName>
    </recommendedName>
</protein>
<evidence type="ECO:0000256" key="2">
    <source>
        <dbReference type="ARBA" id="ARBA00010270"/>
    </source>
</evidence>
<dbReference type="GO" id="GO:0030246">
    <property type="term" value="F:carbohydrate binding"/>
    <property type="evidence" value="ECO:0007669"/>
    <property type="project" value="UniProtKB-KW"/>
</dbReference>
<keyword evidence="10" id="KW-1185">Reference proteome</keyword>
<dbReference type="AlphaFoldDB" id="A0A1L3LNE7"/>
<evidence type="ECO:0000313" key="9">
    <source>
        <dbReference type="EMBL" id="TCN29125.1"/>
    </source>
</evidence>
<dbReference type="Proteomes" id="UP000182306">
    <property type="component" value="Chromosome"/>
</dbReference>
<reference evidence="8 10" key="1">
    <citation type="submission" date="2015-10" db="EMBL/GenBank/DDBJ databases">
        <title>Genomic differences between typical nodule nitrogen-fixing rhizobial strains and those coming from bean seeds.</title>
        <authorList>
            <person name="Peralta H."/>
            <person name="Aguilar-Vera A."/>
            <person name="Diaz R."/>
            <person name="Mora Y."/>
            <person name="Martinez-Batallar G."/>
            <person name="Salazar E."/>
            <person name="Vargas-Lagunas C."/>
            <person name="Encarnacion S."/>
            <person name="Girard L."/>
            <person name="Mora J."/>
        </authorList>
    </citation>
    <scope>NUCLEOTIDE SEQUENCE [LARGE SCALE GENOMIC DNA]</scope>
    <source>
        <strain evidence="8 10">CFNEI 73</strain>
    </source>
</reference>
<name>A0A1L3LNE7_9HYPH</name>
<comment type="subcellular location">
    <subcellularLocation>
        <location evidence="1">Membrane</location>
        <topology evidence="1">Single-pass membrane protein</topology>
    </subcellularLocation>
</comment>
<sequence length="164" mass="18920">MKRLAIIALSLATAMSSVPPPAEAFPTMPTIRAETADVQRVQFSYERGEQFKGRGCRYPCVRGRDYRRGYYGNRYYRNGYRRNHYRHYDDDDDDLGALFGGLAAGAIIGGLIAQPRYYAPAPRYYAGGSAHTRWCYARYRSYRAYDNTFQPYYGPRRLCVSPYL</sequence>
<comment type="similarity">
    <text evidence="2">Belongs to the BA14k family.</text>
</comment>
<evidence type="ECO:0000256" key="3">
    <source>
        <dbReference type="ARBA" id="ARBA00020552"/>
    </source>
</evidence>
<organism evidence="8 10">
    <name type="scientific">Sinorhizobium americanum</name>
    <dbReference type="NCBI Taxonomy" id="194963"/>
    <lineage>
        <taxon>Bacteria</taxon>
        <taxon>Pseudomonadati</taxon>
        <taxon>Pseudomonadota</taxon>
        <taxon>Alphaproteobacteria</taxon>
        <taxon>Hyphomicrobiales</taxon>
        <taxon>Rhizobiaceae</taxon>
        <taxon>Sinorhizobium/Ensifer group</taxon>
        <taxon>Sinorhizobium</taxon>
    </lineage>
</organism>
<dbReference type="RefSeq" id="WP_037386546.1">
    <property type="nucleotide sequence ID" value="NZ_CP013107.1"/>
</dbReference>
<keyword evidence="4" id="KW-1003">Cell membrane</keyword>
<dbReference type="InterPro" id="IPR012413">
    <property type="entry name" value="BA14K"/>
</dbReference>
<feature type="signal peptide" evidence="7">
    <location>
        <begin position="1"/>
        <end position="24"/>
    </location>
</feature>
<dbReference type="KEGG" id="same:SAMCFNEI73_Ch2283"/>
<evidence type="ECO:0000256" key="1">
    <source>
        <dbReference type="ARBA" id="ARBA00004167"/>
    </source>
</evidence>
<dbReference type="EMBL" id="SLVU01000011">
    <property type="protein sequence ID" value="TCN29125.1"/>
    <property type="molecule type" value="Genomic_DNA"/>
</dbReference>
<dbReference type="EMBL" id="CP013107">
    <property type="protein sequence ID" value="APG91566.1"/>
    <property type="molecule type" value="Genomic_DNA"/>
</dbReference>
<dbReference type="OrthoDB" id="8117189at2"/>
<evidence type="ECO:0000313" key="8">
    <source>
        <dbReference type="EMBL" id="APG91566.1"/>
    </source>
</evidence>
<dbReference type="Pfam" id="PF07886">
    <property type="entry name" value="BA14K"/>
    <property type="match status" value="1"/>
</dbReference>
<evidence type="ECO:0000256" key="5">
    <source>
        <dbReference type="ARBA" id="ARBA00022734"/>
    </source>
</evidence>
<reference evidence="9 11" key="2">
    <citation type="submission" date="2019-03" db="EMBL/GenBank/DDBJ databases">
        <title>Genomic Encyclopedia of Type Strains, Phase IV (KMG-V): Genome sequencing to study the core and pangenomes of soil and plant-associated prokaryotes.</title>
        <authorList>
            <person name="Whitman W."/>
        </authorList>
    </citation>
    <scope>NUCLEOTIDE SEQUENCE [LARGE SCALE GENOMIC DNA]</scope>
    <source>
        <strain evidence="9 11">23C40</strain>
    </source>
</reference>
<proteinExistence type="inferred from homology"/>
<keyword evidence="7" id="KW-0732">Signal</keyword>
<dbReference type="GO" id="GO:0016020">
    <property type="term" value="C:membrane"/>
    <property type="evidence" value="ECO:0007669"/>
    <property type="project" value="UniProtKB-SubCell"/>
</dbReference>
<evidence type="ECO:0000313" key="10">
    <source>
        <dbReference type="Proteomes" id="UP000182306"/>
    </source>
</evidence>
<accession>A0A1L3LNE7</accession>
<dbReference type="Proteomes" id="UP000295043">
    <property type="component" value="Unassembled WGS sequence"/>
</dbReference>
<gene>
    <name evidence="9" type="ORF">EV184_111227</name>
    <name evidence="8" type="ORF">SAMCFNEI73_Ch2283</name>
</gene>
<evidence type="ECO:0000256" key="7">
    <source>
        <dbReference type="SAM" id="SignalP"/>
    </source>
</evidence>
<evidence type="ECO:0000256" key="6">
    <source>
        <dbReference type="ARBA" id="ARBA00025321"/>
    </source>
</evidence>
<evidence type="ECO:0000313" key="11">
    <source>
        <dbReference type="Proteomes" id="UP000295043"/>
    </source>
</evidence>